<evidence type="ECO:0000256" key="2">
    <source>
        <dbReference type="SAM" id="Phobius"/>
    </source>
</evidence>
<comment type="caution">
    <text evidence="4">The sequence shown here is derived from an EMBL/GenBank/DDBJ whole genome shotgun (WGS) entry which is preliminary data.</text>
</comment>
<feature type="transmembrane region" description="Helical" evidence="2">
    <location>
        <begin position="99"/>
        <end position="120"/>
    </location>
</feature>
<dbReference type="Gene3D" id="1.20.144.10">
    <property type="entry name" value="Phosphatidic acid phosphatase type 2/haloperoxidase"/>
    <property type="match status" value="1"/>
</dbReference>
<dbReference type="EMBL" id="JAANNT010000015">
    <property type="protein sequence ID" value="NUV30255.1"/>
    <property type="molecule type" value="Genomic_DNA"/>
</dbReference>
<dbReference type="RefSeq" id="WP_175457542.1">
    <property type="nucleotide sequence ID" value="NZ_JAANNT010000015.1"/>
</dbReference>
<name>A0A7Y6F205_9ACTN</name>
<dbReference type="AlphaFoldDB" id="A0A7Y6F205"/>
<evidence type="ECO:0000313" key="4">
    <source>
        <dbReference type="EMBL" id="NUV30255.1"/>
    </source>
</evidence>
<keyword evidence="2" id="KW-1133">Transmembrane helix</keyword>
<feature type="transmembrane region" description="Helical" evidence="2">
    <location>
        <begin position="140"/>
        <end position="156"/>
    </location>
</feature>
<organism evidence="4 5">
    <name type="scientific">Streptomyces odorifer</name>
    <dbReference type="NCBI Taxonomy" id="53450"/>
    <lineage>
        <taxon>Bacteria</taxon>
        <taxon>Bacillati</taxon>
        <taxon>Actinomycetota</taxon>
        <taxon>Actinomycetes</taxon>
        <taxon>Kitasatosporales</taxon>
        <taxon>Streptomycetaceae</taxon>
        <taxon>Streptomyces</taxon>
        <taxon>Streptomyces albidoflavus group</taxon>
    </lineage>
</organism>
<evidence type="ECO:0000256" key="1">
    <source>
        <dbReference type="SAM" id="MobiDB-lite"/>
    </source>
</evidence>
<feature type="transmembrane region" description="Helical" evidence="2">
    <location>
        <begin position="248"/>
        <end position="265"/>
    </location>
</feature>
<dbReference type="SUPFAM" id="SSF48317">
    <property type="entry name" value="Acid phosphatase/Vanadium-dependent haloperoxidase"/>
    <property type="match status" value="1"/>
</dbReference>
<feature type="domain" description="Phosphatidic acid phosphatase type 2/haloperoxidase" evidence="3">
    <location>
        <begin position="121"/>
        <end position="208"/>
    </location>
</feature>
<gene>
    <name evidence="4" type="ORF">G6W59_18365</name>
</gene>
<accession>A0A7Y6F205</accession>
<dbReference type="Pfam" id="PF01569">
    <property type="entry name" value="PAP2"/>
    <property type="match status" value="1"/>
</dbReference>
<feature type="transmembrane region" description="Helical" evidence="2">
    <location>
        <begin position="163"/>
        <end position="184"/>
    </location>
</feature>
<protein>
    <submittedName>
        <fullName evidence="4">Phosphatase PAP2 family protein</fullName>
    </submittedName>
</protein>
<feature type="transmembrane region" description="Helical" evidence="2">
    <location>
        <begin position="74"/>
        <end position="92"/>
    </location>
</feature>
<evidence type="ECO:0000313" key="5">
    <source>
        <dbReference type="Proteomes" id="UP000540128"/>
    </source>
</evidence>
<evidence type="ECO:0000259" key="3">
    <source>
        <dbReference type="Pfam" id="PF01569"/>
    </source>
</evidence>
<keyword evidence="2" id="KW-0472">Membrane</keyword>
<proteinExistence type="predicted"/>
<feature type="transmembrane region" description="Helical" evidence="2">
    <location>
        <begin position="20"/>
        <end position="37"/>
    </location>
</feature>
<sequence length="291" mass="30329">MTPQNAPARTRRPWISAPRCLLAFLSVYLLAVLTPFGQRAENALFGGEGARPAWVYGWSGAAYGSSAMPPLEHTALPTLVVGTALVAAVALVRRRWRLGCGALGMIVATIGGKEIARAVLPRPDLVGARASLLETSFPSGHVAVPAALALAAVLVASPRVRPYVAAAGMLWLTVTAAAVLATYHHRPSDVLGTTLLACACHLLATRLLPQTDVPATKRHPRSLPAVALTLSACGALAAGARADSLTESLVFAATAFLCAALFWFTTTQPLPRRAPGPDHTSPAPGRHPART</sequence>
<dbReference type="InterPro" id="IPR000326">
    <property type="entry name" value="PAP2/HPO"/>
</dbReference>
<dbReference type="InterPro" id="IPR036938">
    <property type="entry name" value="PAP2/HPO_sf"/>
</dbReference>
<dbReference type="Proteomes" id="UP000540128">
    <property type="component" value="Unassembled WGS sequence"/>
</dbReference>
<keyword evidence="5" id="KW-1185">Reference proteome</keyword>
<reference evidence="4 5" key="1">
    <citation type="submission" date="2020-03" db="EMBL/GenBank/DDBJ databases">
        <title>Complete genome sequence of sixteen Streptomyces strains facilitates identification of candidate genes involved in plant growth-promotion in grain legumes and cereals.</title>
        <authorList>
            <person name="Gopalakrishnan S."/>
            <person name="Thakur V."/>
            <person name="Saxena R."/>
            <person name="Vadlamudi S."/>
            <person name="Purohit S."/>
            <person name="Kumar V."/>
            <person name="Rathore A."/>
            <person name="Chitikineni A."/>
            <person name="Varshney R.K."/>
        </authorList>
    </citation>
    <scope>NUCLEOTIDE SEQUENCE [LARGE SCALE GENOMIC DNA]</scope>
    <source>
        <strain evidence="4 5">KAI-180</strain>
    </source>
</reference>
<feature type="region of interest" description="Disordered" evidence="1">
    <location>
        <begin position="272"/>
        <end position="291"/>
    </location>
</feature>
<keyword evidence="2" id="KW-0812">Transmembrane</keyword>